<dbReference type="InterPro" id="IPR046828">
    <property type="entry name" value="RepSA"/>
</dbReference>
<dbReference type="Proteomes" id="UP001551695">
    <property type="component" value="Unassembled WGS sequence"/>
</dbReference>
<keyword evidence="3" id="KW-1185">Reference proteome</keyword>
<name>A0ABV3FV20_9NOCA</name>
<dbReference type="RefSeq" id="WP_357784626.1">
    <property type="nucleotide sequence ID" value="NZ_JBFAKC010000006.1"/>
</dbReference>
<comment type="caution">
    <text evidence="2">The sequence shown here is derived from an EMBL/GenBank/DDBJ whole genome shotgun (WGS) entry which is preliminary data.</text>
</comment>
<evidence type="ECO:0000313" key="2">
    <source>
        <dbReference type="EMBL" id="MEV0709267.1"/>
    </source>
</evidence>
<accession>A0ABV3FV20</accession>
<sequence length="590" mass="65730">MTATQATGTAPAGAVGPNRQTAAERRAMPDLTDIAETVAVEQGVCARVVPMRAFDTLSGRVSYIGAPCKATVATTCPACAKANKSVRAMQLREGWCAEHEPVRPEPVVTEAQAQVLAARADLFGQYHDARRDEDTELAEAIKEWVADLDVELRELGVRGRLPALDEKPRRRAKSTRRREDLPDLPRKKVARTTIGTAYANGKYRPSTFWTLTMPSYGHINRVWDPTGGKDKRGDWVSDGSPRDPESYDYPRAARDIMHMKALFDHWIINLRRAVGWDVQYWASVEPQKRGAPHIHLAIRGSIPTKLLYAVTAATYRSIWWPHFNRENEIYSGDHMPVWDHRAGTFVDPKTGRALTEWDDAIAVIDSVDDLEPAHTMKFGAESKPVQILAGTPEMDRKVAYLTKYLTKSVGEILESDSPRVNRHYDRLHEELQRTPCRESCAVWLRYGIVPKGGGSEKMQPGRCRGKNHRRDALGVPGKRCNNSRKWSGKTLVDHKAERMEFVRGKLAALGIFPPDTSHLRITPVGPGDRDAPPRSHLIMASVSAKLTDRAQYTRACLIDAEGPPGDHSVSHQIVAAQHDSFEQFAAWGGA</sequence>
<reference evidence="2 3" key="1">
    <citation type="submission" date="2024-06" db="EMBL/GenBank/DDBJ databases">
        <title>The Natural Products Discovery Center: Release of the First 8490 Sequenced Strains for Exploring Actinobacteria Biosynthetic Diversity.</title>
        <authorList>
            <person name="Kalkreuter E."/>
            <person name="Kautsar S.A."/>
            <person name="Yang D."/>
            <person name="Bader C.D."/>
            <person name="Teijaro C.N."/>
            <person name="Fluegel L."/>
            <person name="Davis C.M."/>
            <person name="Simpson J.R."/>
            <person name="Lauterbach L."/>
            <person name="Steele A.D."/>
            <person name="Gui C."/>
            <person name="Meng S."/>
            <person name="Li G."/>
            <person name="Viehrig K."/>
            <person name="Ye F."/>
            <person name="Su P."/>
            <person name="Kiefer A.F."/>
            <person name="Nichols A."/>
            <person name="Cepeda A.J."/>
            <person name="Yan W."/>
            <person name="Fan B."/>
            <person name="Jiang Y."/>
            <person name="Adhikari A."/>
            <person name="Zheng C.-J."/>
            <person name="Schuster L."/>
            <person name="Cowan T.M."/>
            <person name="Smanski M.J."/>
            <person name="Chevrette M.G."/>
            <person name="De Carvalho L.P.S."/>
            <person name="Shen B."/>
        </authorList>
    </citation>
    <scope>NUCLEOTIDE SEQUENCE [LARGE SCALE GENOMIC DNA]</scope>
    <source>
        <strain evidence="2 3">NPDC050403</strain>
    </source>
</reference>
<gene>
    <name evidence="2" type="ORF">AB0I48_17030</name>
</gene>
<proteinExistence type="predicted"/>
<dbReference type="EMBL" id="JBFAKC010000006">
    <property type="protein sequence ID" value="MEV0709267.1"/>
    <property type="molecule type" value="Genomic_DNA"/>
</dbReference>
<feature type="region of interest" description="Disordered" evidence="1">
    <location>
        <begin position="1"/>
        <end position="22"/>
    </location>
</feature>
<evidence type="ECO:0000256" key="1">
    <source>
        <dbReference type="SAM" id="MobiDB-lite"/>
    </source>
</evidence>
<organism evidence="2 3">
    <name type="scientific">Nocardia aurea</name>
    <dbReference type="NCBI Taxonomy" id="2144174"/>
    <lineage>
        <taxon>Bacteria</taxon>
        <taxon>Bacillati</taxon>
        <taxon>Actinomycetota</taxon>
        <taxon>Actinomycetes</taxon>
        <taxon>Mycobacteriales</taxon>
        <taxon>Nocardiaceae</taxon>
        <taxon>Nocardia</taxon>
    </lineage>
</organism>
<feature type="compositionally biased region" description="Low complexity" evidence="1">
    <location>
        <begin position="1"/>
        <end position="16"/>
    </location>
</feature>
<dbReference type="Pfam" id="PF20199">
    <property type="entry name" value="RepSA"/>
    <property type="match status" value="1"/>
</dbReference>
<protein>
    <submittedName>
        <fullName evidence="2">Replication initiator</fullName>
    </submittedName>
</protein>
<evidence type="ECO:0000313" key="3">
    <source>
        <dbReference type="Proteomes" id="UP001551695"/>
    </source>
</evidence>